<keyword evidence="8" id="KW-1185">Reference proteome</keyword>
<evidence type="ECO:0000256" key="2">
    <source>
        <dbReference type="ARBA" id="ARBA00022692"/>
    </source>
</evidence>
<gene>
    <name evidence="7" type="ORF">B0I29_12928</name>
</gene>
<dbReference type="EMBL" id="QLMJ01000029">
    <property type="protein sequence ID" value="RAK25992.1"/>
    <property type="molecule type" value="Genomic_DNA"/>
</dbReference>
<dbReference type="Pfam" id="PF06271">
    <property type="entry name" value="RDD"/>
    <property type="match status" value="1"/>
</dbReference>
<sequence>MHRAQHTAGYRKAGAGQPLVSVGGRFGAALLDVLLMLVTFGIGWFIWSLITWSQGQSPGKRLMGHVVVDPHSGEPFDWSRMALREFCIKGMLGGALSTCTFSVYTWVDAFMIFGEGQRTLHDRMAGSVVRYV</sequence>
<proteinExistence type="predicted"/>
<feature type="domain" description="RDD" evidence="6">
    <location>
        <begin position="25"/>
        <end position="126"/>
    </location>
</feature>
<protein>
    <submittedName>
        <fullName evidence="7">RDD family protein</fullName>
    </submittedName>
</protein>
<keyword evidence="3 5" id="KW-1133">Transmembrane helix</keyword>
<dbReference type="RefSeq" id="WP_111654839.1">
    <property type="nucleotide sequence ID" value="NZ_JACHWI010000002.1"/>
</dbReference>
<organism evidence="7 8">
    <name type="scientific">Actinoplanes lutulentus</name>
    <dbReference type="NCBI Taxonomy" id="1287878"/>
    <lineage>
        <taxon>Bacteria</taxon>
        <taxon>Bacillati</taxon>
        <taxon>Actinomycetota</taxon>
        <taxon>Actinomycetes</taxon>
        <taxon>Micromonosporales</taxon>
        <taxon>Micromonosporaceae</taxon>
        <taxon>Actinoplanes</taxon>
    </lineage>
</organism>
<dbReference type="InterPro" id="IPR010432">
    <property type="entry name" value="RDD"/>
</dbReference>
<comment type="subcellular location">
    <subcellularLocation>
        <location evidence="1">Membrane</location>
        <topology evidence="1">Multi-pass membrane protein</topology>
    </subcellularLocation>
</comment>
<dbReference type="GO" id="GO:0016020">
    <property type="term" value="C:membrane"/>
    <property type="evidence" value="ECO:0007669"/>
    <property type="project" value="UniProtKB-SubCell"/>
</dbReference>
<reference evidence="7 8" key="1">
    <citation type="submission" date="2018-06" db="EMBL/GenBank/DDBJ databases">
        <title>Genomic Encyclopedia of Type Strains, Phase III (KMG-III): the genomes of soil and plant-associated and newly described type strains.</title>
        <authorList>
            <person name="Whitman W."/>
        </authorList>
    </citation>
    <scope>NUCLEOTIDE SEQUENCE [LARGE SCALE GENOMIC DNA]</scope>
    <source>
        <strain evidence="7 8">CGMCC 4.7090</strain>
    </source>
</reference>
<keyword evidence="4 5" id="KW-0472">Membrane</keyword>
<dbReference type="Proteomes" id="UP000249341">
    <property type="component" value="Unassembled WGS sequence"/>
</dbReference>
<evidence type="ECO:0000256" key="5">
    <source>
        <dbReference type="SAM" id="Phobius"/>
    </source>
</evidence>
<feature type="transmembrane region" description="Helical" evidence="5">
    <location>
        <begin position="26"/>
        <end position="52"/>
    </location>
</feature>
<keyword evidence="2 5" id="KW-0812">Transmembrane</keyword>
<evidence type="ECO:0000256" key="3">
    <source>
        <dbReference type="ARBA" id="ARBA00022989"/>
    </source>
</evidence>
<evidence type="ECO:0000313" key="7">
    <source>
        <dbReference type="EMBL" id="RAK25992.1"/>
    </source>
</evidence>
<evidence type="ECO:0000313" key="8">
    <source>
        <dbReference type="Proteomes" id="UP000249341"/>
    </source>
</evidence>
<evidence type="ECO:0000256" key="1">
    <source>
        <dbReference type="ARBA" id="ARBA00004141"/>
    </source>
</evidence>
<accession>A0A327Z1E6</accession>
<dbReference type="OrthoDB" id="9793824at2"/>
<name>A0A327Z1E6_9ACTN</name>
<evidence type="ECO:0000259" key="6">
    <source>
        <dbReference type="Pfam" id="PF06271"/>
    </source>
</evidence>
<comment type="caution">
    <text evidence="7">The sequence shown here is derived from an EMBL/GenBank/DDBJ whole genome shotgun (WGS) entry which is preliminary data.</text>
</comment>
<evidence type="ECO:0000256" key="4">
    <source>
        <dbReference type="ARBA" id="ARBA00023136"/>
    </source>
</evidence>
<dbReference type="AlphaFoldDB" id="A0A327Z1E6"/>